<feature type="compositionally biased region" description="Polar residues" evidence="1">
    <location>
        <begin position="363"/>
        <end position="374"/>
    </location>
</feature>
<evidence type="ECO:0000313" key="2">
    <source>
        <dbReference type="EMBL" id="KAK5987636.1"/>
    </source>
</evidence>
<dbReference type="EMBL" id="JAVFKD010000016">
    <property type="protein sequence ID" value="KAK5987636.1"/>
    <property type="molecule type" value="Genomic_DNA"/>
</dbReference>
<keyword evidence="3" id="KW-1185">Reference proteome</keyword>
<proteinExistence type="predicted"/>
<protein>
    <submittedName>
        <fullName evidence="2">Uncharacterized protein</fullName>
    </submittedName>
</protein>
<evidence type="ECO:0000313" key="3">
    <source>
        <dbReference type="Proteomes" id="UP001338125"/>
    </source>
</evidence>
<feature type="region of interest" description="Disordered" evidence="1">
    <location>
        <begin position="360"/>
        <end position="391"/>
    </location>
</feature>
<feature type="compositionally biased region" description="Polar residues" evidence="1">
    <location>
        <begin position="382"/>
        <end position="391"/>
    </location>
</feature>
<reference evidence="2 3" key="1">
    <citation type="submission" date="2024-01" db="EMBL/GenBank/DDBJ databases">
        <title>Complete genome of Cladobotryum mycophilum ATHUM6906.</title>
        <authorList>
            <person name="Christinaki A.C."/>
            <person name="Myridakis A.I."/>
            <person name="Kouvelis V.N."/>
        </authorList>
    </citation>
    <scope>NUCLEOTIDE SEQUENCE [LARGE SCALE GENOMIC DNA]</scope>
    <source>
        <strain evidence="2 3">ATHUM6906</strain>
    </source>
</reference>
<comment type="caution">
    <text evidence="2">The sequence shown here is derived from an EMBL/GenBank/DDBJ whole genome shotgun (WGS) entry which is preliminary data.</text>
</comment>
<accession>A0ABR0S7J3</accession>
<sequence length="391" mass="44801">MDARFRNIYHIGSLYRRLRYSATAPRSRPSGLYRNNVRLNAVPLGNMSLQDISDISLSIELSTPKPPTNAPFFSDPGRYAQNHVAFCGNVATRMSFSSIVVRLSNLDITSILITNSAFLVPSDIPPDIHPHTLHSRHRQFHDPSDMERYVTFNECHRVRYTTDEGICIHDDFIPVRYEFTTVAASVQFQCDVRQKQLIGFYDVDVVWTDKQSRTDSFGKVKGIGAIQRLKLWRDNYTTFHSLSILANKTDQQYREYEVQVFDGELKRDERQRQTRLNVNTRRGSAPDEHSQPRVSLAQRIRPRVRSTGQANRTRPDLGSSPRTANIDIRHLHFQFTYKEGYQQFLADWIRAHSSDRSYHNIPFPSNHSDSSQPGTLIDANPATASSTEGQG</sequence>
<organism evidence="2 3">
    <name type="scientific">Cladobotryum mycophilum</name>
    <dbReference type="NCBI Taxonomy" id="491253"/>
    <lineage>
        <taxon>Eukaryota</taxon>
        <taxon>Fungi</taxon>
        <taxon>Dikarya</taxon>
        <taxon>Ascomycota</taxon>
        <taxon>Pezizomycotina</taxon>
        <taxon>Sordariomycetes</taxon>
        <taxon>Hypocreomycetidae</taxon>
        <taxon>Hypocreales</taxon>
        <taxon>Hypocreaceae</taxon>
        <taxon>Cladobotryum</taxon>
    </lineage>
</organism>
<gene>
    <name evidence="2" type="ORF">PT974_11768</name>
</gene>
<name>A0ABR0S7J3_9HYPO</name>
<dbReference type="Proteomes" id="UP001338125">
    <property type="component" value="Unassembled WGS sequence"/>
</dbReference>
<feature type="region of interest" description="Disordered" evidence="1">
    <location>
        <begin position="271"/>
        <end position="323"/>
    </location>
</feature>
<evidence type="ECO:0000256" key="1">
    <source>
        <dbReference type="SAM" id="MobiDB-lite"/>
    </source>
</evidence>